<dbReference type="EMBL" id="BAAANN010000010">
    <property type="protein sequence ID" value="GAA1957475.1"/>
    <property type="molecule type" value="Genomic_DNA"/>
</dbReference>
<keyword evidence="1" id="KW-0596">Phosphopantetheine</keyword>
<dbReference type="PROSITE" id="PS50075">
    <property type="entry name" value="CARRIER"/>
    <property type="match status" value="1"/>
</dbReference>
<sequence>MREEACALVTAMAPGEPAAGAVDDGTRLTADLGYDSVRLVELAMALEQRFALPAMDFDELAEVRTVGDLLGLLAEHGGEG</sequence>
<dbReference type="RefSeq" id="WP_344417925.1">
    <property type="nucleotide sequence ID" value="NZ_BAAANN010000010.1"/>
</dbReference>
<name>A0ABN2QSW1_9PSEU</name>
<gene>
    <name evidence="4" type="ORF">GCM10009754_29500</name>
</gene>
<dbReference type="Gene3D" id="1.10.1200.10">
    <property type="entry name" value="ACP-like"/>
    <property type="match status" value="1"/>
</dbReference>
<keyword evidence="2" id="KW-0597">Phosphoprotein</keyword>
<dbReference type="InterPro" id="IPR006162">
    <property type="entry name" value="Ppantetheine_attach_site"/>
</dbReference>
<dbReference type="InterPro" id="IPR009081">
    <property type="entry name" value="PP-bd_ACP"/>
</dbReference>
<dbReference type="Proteomes" id="UP001501116">
    <property type="component" value="Unassembled WGS sequence"/>
</dbReference>
<evidence type="ECO:0000256" key="2">
    <source>
        <dbReference type="ARBA" id="ARBA00022553"/>
    </source>
</evidence>
<evidence type="ECO:0000256" key="1">
    <source>
        <dbReference type="ARBA" id="ARBA00022450"/>
    </source>
</evidence>
<dbReference type="Pfam" id="PF00550">
    <property type="entry name" value="PP-binding"/>
    <property type="match status" value="1"/>
</dbReference>
<accession>A0ABN2QSW1</accession>
<comment type="caution">
    <text evidence="4">The sequence shown here is derived from an EMBL/GenBank/DDBJ whole genome shotgun (WGS) entry which is preliminary data.</text>
</comment>
<reference evidence="4 5" key="1">
    <citation type="journal article" date="2019" name="Int. J. Syst. Evol. Microbiol.">
        <title>The Global Catalogue of Microorganisms (GCM) 10K type strain sequencing project: providing services to taxonomists for standard genome sequencing and annotation.</title>
        <authorList>
            <consortium name="The Broad Institute Genomics Platform"/>
            <consortium name="The Broad Institute Genome Sequencing Center for Infectious Disease"/>
            <person name="Wu L."/>
            <person name="Ma J."/>
        </authorList>
    </citation>
    <scope>NUCLEOTIDE SEQUENCE [LARGE SCALE GENOMIC DNA]</scope>
    <source>
        <strain evidence="4 5">JCM 14545</strain>
    </source>
</reference>
<dbReference type="SUPFAM" id="SSF47336">
    <property type="entry name" value="ACP-like"/>
    <property type="match status" value="1"/>
</dbReference>
<evidence type="ECO:0000313" key="5">
    <source>
        <dbReference type="Proteomes" id="UP001501116"/>
    </source>
</evidence>
<keyword evidence="5" id="KW-1185">Reference proteome</keyword>
<protein>
    <recommendedName>
        <fullName evidence="3">Carrier domain-containing protein</fullName>
    </recommendedName>
</protein>
<organism evidence="4 5">
    <name type="scientific">Amycolatopsis minnesotensis</name>
    <dbReference type="NCBI Taxonomy" id="337894"/>
    <lineage>
        <taxon>Bacteria</taxon>
        <taxon>Bacillati</taxon>
        <taxon>Actinomycetota</taxon>
        <taxon>Actinomycetes</taxon>
        <taxon>Pseudonocardiales</taxon>
        <taxon>Pseudonocardiaceae</taxon>
        <taxon>Amycolatopsis</taxon>
    </lineage>
</organism>
<feature type="domain" description="Carrier" evidence="3">
    <location>
        <begin position="1"/>
        <end position="77"/>
    </location>
</feature>
<dbReference type="InterPro" id="IPR036736">
    <property type="entry name" value="ACP-like_sf"/>
</dbReference>
<proteinExistence type="predicted"/>
<evidence type="ECO:0000313" key="4">
    <source>
        <dbReference type="EMBL" id="GAA1957475.1"/>
    </source>
</evidence>
<evidence type="ECO:0000259" key="3">
    <source>
        <dbReference type="PROSITE" id="PS50075"/>
    </source>
</evidence>
<dbReference type="PROSITE" id="PS00012">
    <property type="entry name" value="PHOSPHOPANTETHEINE"/>
    <property type="match status" value="1"/>
</dbReference>